<evidence type="ECO:0000256" key="1">
    <source>
        <dbReference type="SAM" id="Phobius"/>
    </source>
</evidence>
<name>A0A914EEH1_9BILA</name>
<sequence length="330" mass="37577">MQFRRSLIKCLSDALDCYDNYMQPIFCAPVAPFCLKADAVDGKTYRGCAQIGDCPQSDSCAPIKYDSDSSTDYLLYIPFMIVMAKQDFMSISAYQFMFLLGIIDMITLVCNTIIYGIQGALGIHYCASPHFFYIVGCTSVASWFGATITCSLLALDRFFGFIFPNVGDIVFSKKMMKIWLTLIPIYYVYTWLNANPTTFNTKYMAAYYDPFFGTEFQGNVEFTDNGILLTNSAIIVPILGICYTAICIMLFLRMHVIKNAQVTKLQRIMLYQSICICWEIFIVATVYVASAIDLFKPPEWFLPFEHIAWELTHGNYWTNPNTNTNIIDII</sequence>
<dbReference type="AlphaFoldDB" id="A0A914EEH1"/>
<feature type="transmembrane region" description="Helical" evidence="1">
    <location>
        <begin position="93"/>
        <end position="118"/>
    </location>
</feature>
<dbReference type="Proteomes" id="UP000887540">
    <property type="component" value="Unplaced"/>
</dbReference>
<feature type="transmembrane region" description="Helical" evidence="1">
    <location>
        <begin position="176"/>
        <end position="194"/>
    </location>
</feature>
<organism evidence="2 3">
    <name type="scientific">Acrobeloides nanus</name>
    <dbReference type="NCBI Taxonomy" id="290746"/>
    <lineage>
        <taxon>Eukaryota</taxon>
        <taxon>Metazoa</taxon>
        <taxon>Ecdysozoa</taxon>
        <taxon>Nematoda</taxon>
        <taxon>Chromadorea</taxon>
        <taxon>Rhabditida</taxon>
        <taxon>Tylenchina</taxon>
        <taxon>Cephalobomorpha</taxon>
        <taxon>Cephaloboidea</taxon>
        <taxon>Cephalobidae</taxon>
        <taxon>Acrobeloides</taxon>
    </lineage>
</organism>
<keyword evidence="2" id="KW-1185">Reference proteome</keyword>
<accession>A0A914EEH1</accession>
<keyword evidence="1" id="KW-1133">Transmembrane helix</keyword>
<dbReference type="PANTHER" id="PTHR23021:SF28">
    <property type="entry name" value="SERPENTINE RECEPTOR, CLASS T-RELATED"/>
    <property type="match status" value="1"/>
</dbReference>
<feature type="transmembrane region" description="Helical" evidence="1">
    <location>
        <begin position="268"/>
        <end position="292"/>
    </location>
</feature>
<dbReference type="InterPro" id="IPR019425">
    <property type="entry name" value="7TM_GPCR_serpentine_rcpt_Srt"/>
</dbReference>
<keyword evidence="1" id="KW-0812">Transmembrane</keyword>
<reference evidence="3" key="1">
    <citation type="submission" date="2022-11" db="UniProtKB">
        <authorList>
            <consortium name="WormBaseParasite"/>
        </authorList>
    </citation>
    <scope>IDENTIFICATION</scope>
</reference>
<dbReference type="WBParaSite" id="ACRNAN_scaffold7489.g15361.t1">
    <property type="protein sequence ID" value="ACRNAN_scaffold7489.g15361.t1"/>
    <property type="gene ID" value="ACRNAN_scaffold7489.g15361"/>
</dbReference>
<evidence type="ECO:0000313" key="2">
    <source>
        <dbReference type="Proteomes" id="UP000887540"/>
    </source>
</evidence>
<dbReference type="Pfam" id="PF10321">
    <property type="entry name" value="7TM_GPCR_Srt"/>
    <property type="match status" value="1"/>
</dbReference>
<keyword evidence="1" id="KW-0472">Membrane</keyword>
<dbReference type="PANTHER" id="PTHR23021">
    <property type="entry name" value="SERPENTINE RECEPTOR, CLASS T"/>
    <property type="match status" value="1"/>
</dbReference>
<feature type="transmembrane region" description="Helical" evidence="1">
    <location>
        <begin position="234"/>
        <end position="256"/>
    </location>
</feature>
<protein>
    <submittedName>
        <fullName evidence="3">Uncharacterized protein</fullName>
    </submittedName>
</protein>
<proteinExistence type="predicted"/>
<evidence type="ECO:0000313" key="3">
    <source>
        <dbReference type="WBParaSite" id="ACRNAN_scaffold7489.g15361.t1"/>
    </source>
</evidence>
<feature type="transmembrane region" description="Helical" evidence="1">
    <location>
        <begin position="130"/>
        <end position="155"/>
    </location>
</feature>
<dbReference type="SUPFAM" id="SSF81321">
    <property type="entry name" value="Family A G protein-coupled receptor-like"/>
    <property type="match status" value="1"/>
</dbReference>